<name>A0A0G0NHR0_9BACT</name>
<dbReference type="EMBL" id="LBVC01000066">
    <property type="protein sequence ID" value="KKQ76616.1"/>
    <property type="molecule type" value="Genomic_DNA"/>
</dbReference>
<proteinExistence type="predicted"/>
<reference evidence="1 2" key="1">
    <citation type="journal article" date="2015" name="Nature">
        <title>rRNA introns, odd ribosomes, and small enigmatic genomes across a large radiation of phyla.</title>
        <authorList>
            <person name="Brown C.T."/>
            <person name="Hug L.A."/>
            <person name="Thomas B.C."/>
            <person name="Sharon I."/>
            <person name="Castelle C.J."/>
            <person name="Singh A."/>
            <person name="Wilkins M.J."/>
            <person name="Williams K.H."/>
            <person name="Banfield J.F."/>
        </authorList>
    </citation>
    <scope>NUCLEOTIDE SEQUENCE [LARGE SCALE GENOMIC DNA]</scope>
</reference>
<evidence type="ECO:0000313" key="2">
    <source>
        <dbReference type="Proteomes" id="UP000034324"/>
    </source>
</evidence>
<gene>
    <name evidence="1" type="ORF">US99_C0066G0004</name>
</gene>
<accession>A0A0G0NHR0</accession>
<comment type="caution">
    <text evidence="1">The sequence shown here is derived from an EMBL/GenBank/DDBJ whole genome shotgun (WGS) entry which is preliminary data.</text>
</comment>
<protein>
    <submittedName>
        <fullName evidence="1">Uncharacterized protein</fullName>
    </submittedName>
</protein>
<organism evidence="1 2">
    <name type="scientific">Candidatus Daviesbacteria bacterium GW2011_GWF2_38_6</name>
    <dbReference type="NCBI Taxonomy" id="1618432"/>
    <lineage>
        <taxon>Bacteria</taxon>
        <taxon>Candidatus Daviesiibacteriota</taxon>
    </lineage>
</organism>
<dbReference type="Proteomes" id="UP000034324">
    <property type="component" value="Unassembled WGS sequence"/>
</dbReference>
<evidence type="ECO:0000313" key="1">
    <source>
        <dbReference type="EMBL" id="KKQ76616.1"/>
    </source>
</evidence>
<dbReference type="AlphaFoldDB" id="A0A0G0NHR0"/>
<sequence length="80" mass="8575">MQGGATREVIREVRVGNVGVATSQVAAAKELPKTGLPALAWVAAAFIPAGFKLKRLGKVKDMAGSDPNYLWEDRQFKAGY</sequence>